<proteinExistence type="predicted"/>
<dbReference type="InterPro" id="IPR035992">
    <property type="entry name" value="Ricin_B-like_lectins"/>
</dbReference>
<dbReference type="GeneID" id="301546623"/>
<accession>A0ABQ2J2E4</accession>
<dbReference type="SUPFAM" id="SSF50370">
    <property type="entry name" value="Ricin B-like lectins"/>
    <property type="match status" value="1"/>
</dbReference>
<comment type="caution">
    <text evidence="2">The sequence shown here is derived from an EMBL/GenBank/DDBJ whole genome shotgun (WGS) entry which is preliminary data.</text>
</comment>
<dbReference type="SMART" id="SM00458">
    <property type="entry name" value="RICIN"/>
    <property type="match status" value="1"/>
</dbReference>
<evidence type="ECO:0000259" key="1">
    <source>
        <dbReference type="SMART" id="SM00458"/>
    </source>
</evidence>
<sequence length="138" mass="15518">MTARFKNLATEKCLDVRDESYDEAAVVQQFKCKDGQNQVFGIGSTDAGGTALYTRRSYKCVEPRDGTYDGAGVQQWTCNNSFAQQWRMDTLHDHVVVLRHLVSGKCLEDIGRPDGNRREVGLMPCTGASNQAWRYTFT</sequence>
<keyword evidence="3" id="KW-1185">Reference proteome</keyword>
<protein>
    <recommendedName>
        <fullName evidence="1">Ricin B lectin domain-containing protein</fullName>
    </recommendedName>
</protein>
<dbReference type="Pfam" id="PF00652">
    <property type="entry name" value="Ricin_B_lectin"/>
    <property type="match status" value="1"/>
</dbReference>
<feature type="domain" description="Ricin B lectin" evidence="1">
    <location>
        <begin position="2"/>
        <end position="136"/>
    </location>
</feature>
<dbReference type="RefSeq" id="WP_189096033.1">
    <property type="nucleotide sequence ID" value="NZ_BMND01000002.1"/>
</dbReference>
<gene>
    <name evidence="2" type="ORF">GCM10012285_07400</name>
</gene>
<dbReference type="PROSITE" id="PS50231">
    <property type="entry name" value="RICIN_B_LECTIN"/>
    <property type="match status" value="1"/>
</dbReference>
<dbReference type="EMBL" id="BMND01000002">
    <property type="protein sequence ID" value="GGN34891.1"/>
    <property type="molecule type" value="Genomic_DNA"/>
</dbReference>
<dbReference type="InterPro" id="IPR000772">
    <property type="entry name" value="Ricin_B_lectin"/>
</dbReference>
<name>A0ABQ2J2E4_9ACTN</name>
<evidence type="ECO:0000313" key="2">
    <source>
        <dbReference type="EMBL" id="GGN34891.1"/>
    </source>
</evidence>
<dbReference type="Proteomes" id="UP000600080">
    <property type="component" value="Unassembled WGS sequence"/>
</dbReference>
<reference evidence="3" key="1">
    <citation type="journal article" date="2019" name="Int. J. Syst. Evol. Microbiol.">
        <title>The Global Catalogue of Microorganisms (GCM) 10K type strain sequencing project: providing services to taxonomists for standard genome sequencing and annotation.</title>
        <authorList>
            <consortium name="The Broad Institute Genomics Platform"/>
            <consortium name="The Broad Institute Genome Sequencing Center for Infectious Disease"/>
            <person name="Wu L."/>
            <person name="Ma J."/>
        </authorList>
    </citation>
    <scope>NUCLEOTIDE SEQUENCE [LARGE SCALE GENOMIC DNA]</scope>
    <source>
        <strain evidence="3">CGMCC 4.7323</strain>
    </source>
</reference>
<dbReference type="CDD" id="cd00161">
    <property type="entry name" value="beta-trefoil_Ricin-like"/>
    <property type="match status" value="1"/>
</dbReference>
<evidence type="ECO:0000313" key="3">
    <source>
        <dbReference type="Proteomes" id="UP000600080"/>
    </source>
</evidence>
<organism evidence="2 3">
    <name type="scientific">Streptomyces kronopolitis</name>
    <dbReference type="NCBI Taxonomy" id="1612435"/>
    <lineage>
        <taxon>Bacteria</taxon>
        <taxon>Bacillati</taxon>
        <taxon>Actinomycetota</taxon>
        <taxon>Actinomycetes</taxon>
        <taxon>Kitasatosporales</taxon>
        <taxon>Streptomycetaceae</taxon>
        <taxon>Streptomyces</taxon>
    </lineage>
</organism>
<dbReference type="Gene3D" id="2.80.10.50">
    <property type="match status" value="1"/>
</dbReference>